<protein>
    <submittedName>
        <fullName evidence="3">Thioredoxin-like protein</fullName>
    </submittedName>
</protein>
<dbReference type="SUPFAM" id="SSF52833">
    <property type="entry name" value="Thioredoxin-like"/>
    <property type="match status" value="1"/>
</dbReference>
<dbReference type="GO" id="GO:0005796">
    <property type="term" value="C:Golgi lumen"/>
    <property type="evidence" value="ECO:0007669"/>
    <property type="project" value="TreeGrafter"/>
</dbReference>
<comment type="caution">
    <text evidence="3">The sequence shown here is derived from an EMBL/GenBank/DDBJ whole genome shotgun (WGS) entry which is preliminary data.</text>
</comment>
<gene>
    <name evidence="3" type="ORF">CPB84DRAFT_1691838</name>
</gene>
<dbReference type="InterPro" id="IPR036249">
    <property type="entry name" value="Thioredoxin-like_sf"/>
</dbReference>
<dbReference type="GO" id="GO:0005801">
    <property type="term" value="C:cis-Golgi network"/>
    <property type="evidence" value="ECO:0007669"/>
    <property type="project" value="TreeGrafter"/>
</dbReference>
<dbReference type="Proteomes" id="UP000724874">
    <property type="component" value="Unassembled WGS sequence"/>
</dbReference>
<proteinExistence type="predicted"/>
<evidence type="ECO:0000313" key="3">
    <source>
        <dbReference type="EMBL" id="KAF8871874.1"/>
    </source>
</evidence>
<dbReference type="InterPro" id="IPR002109">
    <property type="entry name" value="Glutaredoxin"/>
</dbReference>
<feature type="domain" description="Glutaredoxin" evidence="2">
    <location>
        <begin position="114"/>
        <end position="178"/>
    </location>
</feature>
<dbReference type="AlphaFoldDB" id="A0A9P5NAF0"/>
<feature type="transmembrane region" description="Helical" evidence="1">
    <location>
        <begin position="12"/>
        <end position="34"/>
    </location>
</feature>
<dbReference type="PRINTS" id="PR00160">
    <property type="entry name" value="GLUTAREDOXIN"/>
</dbReference>
<dbReference type="OrthoDB" id="423313at2759"/>
<evidence type="ECO:0000259" key="2">
    <source>
        <dbReference type="Pfam" id="PF00462"/>
    </source>
</evidence>
<dbReference type="Gene3D" id="3.40.30.10">
    <property type="entry name" value="Glutaredoxin"/>
    <property type="match status" value="1"/>
</dbReference>
<dbReference type="PANTHER" id="PTHR45694:SF5">
    <property type="entry name" value="GLUTAREDOXIN 2"/>
    <property type="match status" value="1"/>
</dbReference>
<dbReference type="PROSITE" id="PS51354">
    <property type="entry name" value="GLUTAREDOXIN_2"/>
    <property type="match status" value="1"/>
</dbReference>
<reference evidence="3" key="1">
    <citation type="submission" date="2020-11" db="EMBL/GenBank/DDBJ databases">
        <authorList>
            <consortium name="DOE Joint Genome Institute"/>
            <person name="Ahrendt S."/>
            <person name="Riley R."/>
            <person name="Andreopoulos W."/>
            <person name="LaButti K."/>
            <person name="Pangilinan J."/>
            <person name="Ruiz-duenas F.J."/>
            <person name="Barrasa J.M."/>
            <person name="Sanchez-Garcia M."/>
            <person name="Camarero S."/>
            <person name="Miyauchi S."/>
            <person name="Serrano A."/>
            <person name="Linde D."/>
            <person name="Babiker R."/>
            <person name="Drula E."/>
            <person name="Ayuso-Fernandez I."/>
            <person name="Pacheco R."/>
            <person name="Padilla G."/>
            <person name="Ferreira P."/>
            <person name="Barriuso J."/>
            <person name="Kellner H."/>
            <person name="Castanera R."/>
            <person name="Alfaro M."/>
            <person name="Ramirez L."/>
            <person name="Pisabarro A.G."/>
            <person name="Kuo A."/>
            <person name="Tritt A."/>
            <person name="Lipzen A."/>
            <person name="He G."/>
            <person name="Yan M."/>
            <person name="Ng V."/>
            <person name="Cullen D."/>
            <person name="Martin F."/>
            <person name="Rosso M.-N."/>
            <person name="Henrissat B."/>
            <person name="Hibbett D."/>
            <person name="Martinez A.T."/>
            <person name="Grigoriev I.V."/>
        </authorList>
    </citation>
    <scope>NUCLEOTIDE SEQUENCE</scope>
    <source>
        <strain evidence="3">AH 44721</strain>
    </source>
</reference>
<dbReference type="Pfam" id="PF00462">
    <property type="entry name" value="Glutaredoxin"/>
    <property type="match status" value="1"/>
</dbReference>
<dbReference type="GO" id="GO:0015038">
    <property type="term" value="F:glutathione disulfide oxidoreductase activity"/>
    <property type="evidence" value="ECO:0007669"/>
    <property type="project" value="TreeGrafter"/>
</dbReference>
<keyword evidence="1" id="KW-1133">Transmembrane helix</keyword>
<dbReference type="GO" id="GO:0034599">
    <property type="term" value="P:cellular response to oxidative stress"/>
    <property type="evidence" value="ECO:0007669"/>
    <property type="project" value="TreeGrafter"/>
</dbReference>
<dbReference type="GO" id="GO:0000324">
    <property type="term" value="C:fungal-type vacuole"/>
    <property type="evidence" value="ECO:0007669"/>
    <property type="project" value="TreeGrafter"/>
</dbReference>
<dbReference type="PANTHER" id="PTHR45694">
    <property type="entry name" value="GLUTAREDOXIN 2"/>
    <property type="match status" value="1"/>
</dbReference>
<dbReference type="CDD" id="cd03419">
    <property type="entry name" value="GRX_GRXh_1_2_like"/>
    <property type="match status" value="1"/>
</dbReference>
<dbReference type="EMBL" id="JADNYJ010000288">
    <property type="protein sequence ID" value="KAF8871874.1"/>
    <property type="molecule type" value="Genomic_DNA"/>
</dbReference>
<organism evidence="3 4">
    <name type="scientific">Gymnopilus junonius</name>
    <name type="common">Spectacular rustgill mushroom</name>
    <name type="synonym">Gymnopilus spectabilis subsp. junonius</name>
    <dbReference type="NCBI Taxonomy" id="109634"/>
    <lineage>
        <taxon>Eukaryota</taxon>
        <taxon>Fungi</taxon>
        <taxon>Dikarya</taxon>
        <taxon>Basidiomycota</taxon>
        <taxon>Agaricomycotina</taxon>
        <taxon>Agaricomycetes</taxon>
        <taxon>Agaricomycetidae</taxon>
        <taxon>Agaricales</taxon>
        <taxon>Agaricineae</taxon>
        <taxon>Hymenogastraceae</taxon>
        <taxon>Gymnopilus</taxon>
    </lineage>
</organism>
<keyword evidence="1" id="KW-0472">Membrane</keyword>
<evidence type="ECO:0000256" key="1">
    <source>
        <dbReference type="SAM" id="Phobius"/>
    </source>
</evidence>
<accession>A0A9P5NAF0</accession>
<keyword evidence="4" id="KW-1185">Reference proteome</keyword>
<evidence type="ECO:0000313" key="4">
    <source>
        <dbReference type="Proteomes" id="UP000724874"/>
    </source>
</evidence>
<keyword evidence="1" id="KW-0812">Transmembrane</keyword>
<name>A0A9P5NAF0_GYMJU</name>
<dbReference type="InterPro" id="IPR014025">
    <property type="entry name" value="Glutaredoxin_subgr"/>
</dbReference>
<sequence length="210" mass="23759">MASPVRRRRFIIGSVLLAGILFFFFFPWEILFSIKDANISRASITRLTKLTRTEVGEIYGLLHLATGDNEQEHVLSNAVQLDPTQPIDLPFYAAGDASLDWSKERNRIDEEYPVIVFSKTYCQFSRRAKELLASYELQPPPKIIEVDIRDDGNVIKHLLTRLTKHSTFPNVILRGKSIGGSDRLQELHAQKSLRKLLEDAGALPLSNVGK</sequence>